<evidence type="ECO:0000256" key="6">
    <source>
        <dbReference type="ARBA" id="ARBA00023136"/>
    </source>
</evidence>
<evidence type="ECO:0008006" key="9">
    <source>
        <dbReference type="Google" id="ProtNLM"/>
    </source>
</evidence>
<keyword evidence="4" id="KW-0964">Secreted</keyword>
<dbReference type="InterPro" id="IPR003368">
    <property type="entry name" value="POMP_repeat"/>
</dbReference>
<protein>
    <recommendedName>
        <fullName evidence="9">Right handed beta helix domain-containing protein</fullName>
    </recommendedName>
</protein>
<feature type="non-terminal residue" evidence="8">
    <location>
        <position position="379"/>
    </location>
</feature>
<name>A0A382LNC2_9ZZZZ</name>
<evidence type="ECO:0000256" key="5">
    <source>
        <dbReference type="ARBA" id="ARBA00022729"/>
    </source>
</evidence>
<gene>
    <name evidence="8" type="ORF">METZ01_LOCUS291158</name>
</gene>
<dbReference type="Pfam" id="PF02415">
    <property type="entry name" value="Chlam_PMP"/>
    <property type="match status" value="2"/>
</dbReference>
<dbReference type="SUPFAM" id="SSF51126">
    <property type="entry name" value="Pectin lyase-like"/>
    <property type="match status" value="1"/>
</dbReference>
<evidence type="ECO:0000313" key="8">
    <source>
        <dbReference type="EMBL" id="SVC38304.1"/>
    </source>
</evidence>
<organism evidence="8">
    <name type="scientific">marine metagenome</name>
    <dbReference type="NCBI Taxonomy" id="408172"/>
    <lineage>
        <taxon>unclassified sequences</taxon>
        <taxon>metagenomes</taxon>
        <taxon>ecological metagenomes</taxon>
    </lineage>
</organism>
<sequence>MPFILSSLLVGQSEAASTPQVWWVDLKNGNDNSAGSTEATAFETVHKAFENNSWSSGDTIKVKPSLDSDGSLSYYDFGGKEINLNTNKNFVLISTAGAATTIFDAEGNGRHFTFDNGQDRSTQINGITFKNGKHDWGGGSIYFGGTDKIRFVNCVFDSNRVDKGNSDGTIDEGSGGAQGGAIYISSGQPIFEGCTFNNNFAISQNSQGGAIYIGYPNSESNLKDTLIFKRTTFLNNYAKSRHSVYGGAIYTERNAYIVNSLFVNNGILGSVGDSQSHDAHGGAIFSNPKFSTTGGKIVIVNSTFDKNYSSSNSNNASPTSAVLSYGIWDNQVKRKAYLFNTIITNSIILRNGEPYQNDNGKNDIFWAQDNNQLTINYSN</sequence>
<keyword evidence="6" id="KW-0472">Membrane</keyword>
<keyword evidence="7" id="KW-0998">Cell outer membrane</keyword>
<dbReference type="AlphaFoldDB" id="A0A382LNC2"/>
<accession>A0A382LNC2</accession>
<dbReference type="GO" id="GO:0005576">
    <property type="term" value="C:extracellular region"/>
    <property type="evidence" value="ECO:0007669"/>
    <property type="project" value="UniProtKB-SubCell"/>
</dbReference>
<evidence type="ECO:0000256" key="7">
    <source>
        <dbReference type="ARBA" id="ARBA00023237"/>
    </source>
</evidence>
<proteinExistence type="predicted"/>
<evidence type="ECO:0000256" key="1">
    <source>
        <dbReference type="ARBA" id="ARBA00004196"/>
    </source>
</evidence>
<dbReference type="GO" id="GO:0009279">
    <property type="term" value="C:cell outer membrane"/>
    <property type="evidence" value="ECO:0007669"/>
    <property type="project" value="UniProtKB-SubCell"/>
</dbReference>
<dbReference type="InterPro" id="IPR011050">
    <property type="entry name" value="Pectin_lyase_fold/virulence"/>
</dbReference>
<dbReference type="NCBIfam" id="TIGR01376">
    <property type="entry name" value="POMP_repeat"/>
    <property type="match status" value="1"/>
</dbReference>
<dbReference type="EMBL" id="UINC01088249">
    <property type="protein sequence ID" value="SVC38304.1"/>
    <property type="molecule type" value="Genomic_DNA"/>
</dbReference>
<evidence type="ECO:0000256" key="2">
    <source>
        <dbReference type="ARBA" id="ARBA00004442"/>
    </source>
</evidence>
<evidence type="ECO:0000256" key="3">
    <source>
        <dbReference type="ARBA" id="ARBA00004613"/>
    </source>
</evidence>
<evidence type="ECO:0000256" key="4">
    <source>
        <dbReference type="ARBA" id="ARBA00022525"/>
    </source>
</evidence>
<comment type="subcellular location">
    <subcellularLocation>
        <location evidence="1">Cell envelope</location>
    </subcellularLocation>
    <subcellularLocation>
        <location evidence="2">Cell outer membrane</location>
    </subcellularLocation>
    <subcellularLocation>
        <location evidence="3">Secreted</location>
    </subcellularLocation>
</comment>
<keyword evidence="5" id="KW-0732">Signal</keyword>
<reference evidence="8" key="1">
    <citation type="submission" date="2018-05" db="EMBL/GenBank/DDBJ databases">
        <authorList>
            <person name="Lanie J.A."/>
            <person name="Ng W.-L."/>
            <person name="Kazmierczak K.M."/>
            <person name="Andrzejewski T.M."/>
            <person name="Davidsen T.M."/>
            <person name="Wayne K.J."/>
            <person name="Tettelin H."/>
            <person name="Glass J.I."/>
            <person name="Rusch D."/>
            <person name="Podicherti R."/>
            <person name="Tsui H.-C.T."/>
            <person name="Winkler M.E."/>
        </authorList>
    </citation>
    <scope>NUCLEOTIDE SEQUENCE</scope>
</reference>